<accession>A0A9D1GS87</accession>
<reference evidence="1" key="2">
    <citation type="journal article" date="2021" name="PeerJ">
        <title>Extensive microbial diversity within the chicken gut microbiome revealed by metagenomics and culture.</title>
        <authorList>
            <person name="Gilroy R."/>
            <person name="Ravi A."/>
            <person name="Getino M."/>
            <person name="Pursley I."/>
            <person name="Horton D.L."/>
            <person name="Alikhan N.F."/>
            <person name="Baker D."/>
            <person name="Gharbi K."/>
            <person name="Hall N."/>
            <person name="Watson M."/>
            <person name="Adriaenssens E.M."/>
            <person name="Foster-Nyarko E."/>
            <person name="Jarju S."/>
            <person name="Secka A."/>
            <person name="Antonio M."/>
            <person name="Oren A."/>
            <person name="Chaudhuri R.R."/>
            <person name="La Ragione R."/>
            <person name="Hildebrand F."/>
            <person name="Pallen M.J."/>
        </authorList>
    </citation>
    <scope>NUCLEOTIDE SEQUENCE</scope>
    <source>
        <strain evidence="1">CHK33-4379</strain>
    </source>
</reference>
<name>A0A9D1GS87_9FIRM</name>
<protein>
    <submittedName>
        <fullName evidence="1">Uncharacterized protein</fullName>
    </submittedName>
</protein>
<gene>
    <name evidence="1" type="ORF">IAC39_00885</name>
</gene>
<comment type="caution">
    <text evidence="1">The sequence shown here is derived from an EMBL/GenBank/DDBJ whole genome shotgun (WGS) entry which is preliminary data.</text>
</comment>
<evidence type="ECO:0000313" key="2">
    <source>
        <dbReference type="Proteomes" id="UP000824136"/>
    </source>
</evidence>
<sequence>MAMKGKKTAKIIIVVVIVIAVAVAALNVDALESVEPEKISPDVYEVVNHMKSGADPELGVSYMLKPLADGVYHLSVVISGQESGSYDIRNIRARLTIPGEPVSEYAACSVPGGYGSPPSVSYEGGSMIMSWDASGNSVTLDAFLLTGVEIASASLELTYDLRGRGLKLLNGFADNTVTLEPEL</sequence>
<evidence type="ECO:0000313" key="1">
    <source>
        <dbReference type="EMBL" id="HIT58271.1"/>
    </source>
</evidence>
<dbReference type="AlphaFoldDB" id="A0A9D1GS87"/>
<dbReference type="EMBL" id="DVLL01000005">
    <property type="protein sequence ID" value="HIT58271.1"/>
    <property type="molecule type" value="Genomic_DNA"/>
</dbReference>
<reference evidence="1" key="1">
    <citation type="submission" date="2020-10" db="EMBL/GenBank/DDBJ databases">
        <authorList>
            <person name="Gilroy R."/>
        </authorList>
    </citation>
    <scope>NUCLEOTIDE SEQUENCE</scope>
    <source>
        <strain evidence="1">CHK33-4379</strain>
    </source>
</reference>
<organism evidence="1 2">
    <name type="scientific">Candidatus Faeciplasma pullistercoris</name>
    <dbReference type="NCBI Taxonomy" id="2840800"/>
    <lineage>
        <taxon>Bacteria</taxon>
        <taxon>Bacillati</taxon>
        <taxon>Bacillota</taxon>
        <taxon>Clostridia</taxon>
        <taxon>Eubacteriales</taxon>
        <taxon>Oscillospiraceae</taxon>
        <taxon>Oscillospiraceae incertae sedis</taxon>
        <taxon>Candidatus Faeciplasma</taxon>
    </lineage>
</organism>
<dbReference type="Proteomes" id="UP000824136">
    <property type="component" value="Unassembled WGS sequence"/>
</dbReference>
<proteinExistence type="predicted"/>